<dbReference type="SMART" id="SM00347">
    <property type="entry name" value="HTH_MARR"/>
    <property type="match status" value="1"/>
</dbReference>
<dbReference type="AlphaFoldDB" id="A0A2M8WPB2"/>
<name>A0A2M8WPB2_9RHOB</name>
<dbReference type="Gene3D" id="1.10.10.10">
    <property type="entry name" value="Winged helix-like DNA-binding domain superfamily/Winged helix DNA-binding domain"/>
    <property type="match status" value="1"/>
</dbReference>
<accession>A0A2M8WPB2</accession>
<dbReference type="PROSITE" id="PS50995">
    <property type="entry name" value="HTH_MARR_2"/>
    <property type="match status" value="1"/>
</dbReference>
<keyword evidence="3" id="KW-0804">Transcription</keyword>
<keyword evidence="6" id="KW-1185">Reference proteome</keyword>
<dbReference type="GO" id="GO:0003677">
    <property type="term" value="F:DNA binding"/>
    <property type="evidence" value="ECO:0007669"/>
    <property type="project" value="UniProtKB-KW"/>
</dbReference>
<dbReference type="PANTHER" id="PTHR42756:SF1">
    <property type="entry name" value="TRANSCRIPTIONAL REPRESSOR OF EMRAB OPERON"/>
    <property type="match status" value="1"/>
</dbReference>
<evidence type="ECO:0000313" key="5">
    <source>
        <dbReference type="EMBL" id="PJI92761.1"/>
    </source>
</evidence>
<sequence length="135" mass="14986">MRVMLISERTPSEHQHAERYNPHDFHTLGLLREAPGMRASTLTDHLGVAPTTTSSVIARLVKKGWVSRQKSTEDGRAVALSLTTKGRAMADTIHNQDISNMQLFLSSMTEKEQDQLIYLLGKVSDRVKALETNGG</sequence>
<dbReference type="PANTHER" id="PTHR42756">
    <property type="entry name" value="TRANSCRIPTIONAL REGULATOR, MARR"/>
    <property type="match status" value="1"/>
</dbReference>
<dbReference type="InterPro" id="IPR000835">
    <property type="entry name" value="HTH_MarR-typ"/>
</dbReference>
<protein>
    <submittedName>
        <fullName evidence="5">DNA-binding MarR family transcriptional regulator</fullName>
    </submittedName>
</protein>
<comment type="caution">
    <text evidence="5">The sequence shown here is derived from an EMBL/GenBank/DDBJ whole genome shotgun (WGS) entry which is preliminary data.</text>
</comment>
<dbReference type="EMBL" id="PGTY01000001">
    <property type="protein sequence ID" value="PJI92761.1"/>
    <property type="molecule type" value="Genomic_DNA"/>
</dbReference>
<dbReference type="RefSeq" id="WP_168769107.1">
    <property type="nucleotide sequence ID" value="NZ_PGTY01000001.1"/>
</dbReference>
<dbReference type="Proteomes" id="UP000228531">
    <property type="component" value="Unassembled WGS sequence"/>
</dbReference>
<evidence type="ECO:0000256" key="3">
    <source>
        <dbReference type="ARBA" id="ARBA00023163"/>
    </source>
</evidence>
<dbReference type="Pfam" id="PF01047">
    <property type="entry name" value="MarR"/>
    <property type="match status" value="1"/>
</dbReference>
<dbReference type="PRINTS" id="PR00598">
    <property type="entry name" value="HTHMARR"/>
</dbReference>
<organism evidence="5 6">
    <name type="scientific">Yoonia maricola</name>
    <dbReference type="NCBI Taxonomy" id="420999"/>
    <lineage>
        <taxon>Bacteria</taxon>
        <taxon>Pseudomonadati</taxon>
        <taxon>Pseudomonadota</taxon>
        <taxon>Alphaproteobacteria</taxon>
        <taxon>Rhodobacterales</taxon>
        <taxon>Paracoccaceae</taxon>
        <taxon>Yoonia</taxon>
    </lineage>
</organism>
<evidence type="ECO:0000256" key="2">
    <source>
        <dbReference type="ARBA" id="ARBA00023125"/>
    </source>
</evidence>
<reference evidence="5 6" key="1">
    <citation type="submission" date="2017-11" db="EMBL/GenBank/DDBJ databases">
        <title>Genomic Encyclopedia of Archaeal and Bacterial Type Strains, Phase II (KMG-II): From Individual Species to Whole Genera.</title>
        <authorList>
            <person name="Goeker M."/>
        </authorList>
    </citation>
    <scope>NUCLEOTIDE SEQUENCE [LARGE SCALE GENOMIC DNA]</scope>
    <source>
        <strain evidence="5 6">DSM 29128</strain>
    </source>
</reference>
<proteinExistence type="predicted"/>
<keyword evidence="2 5" id="KW-0238">DNA-binding</keyword>
<dbReference type="InterPro" id="IPR036388">
    <property type="entry name" value="WH-like_DNA-bd_sf"/>
</dbReference>
<evidence type="ECO:0000313" key="6">
    <source>
        <dbReference type="Proteomes" id="UP000228531"/>
    </source>
</evidence>
<dbReference type="InterPro" id="IPR036390">
    <property type="entry name" value="WH_DNA-bd_sf"/>
</dbReference>
<evidence type="ECO:0000256" key="1">
    <source>
        <dbReference type="ARBA" id="ARBA00023015"/>
    </source>
</evidence>
<dbReference type="SUPFAM" id="SSF46785">
    <property type="entry name" value="Winged helix' DNA-binding domain"/>
    <property type="match status" value="1"/>
</dbReference>
<dbReference type="GO" id="GO:0003700">
    <property type="term" value="F:DNA-binding transcription factor activity"/>
    <property type="evidence" value="ECO:0007669"/>
    <property type="project" value="InterPro"/>
</dbReference>
<evidence type="ECO:0000259" key="4">
    <source>
        <dbReference type="PROSITE" id="PS50995"/>
    </source>
</evidence>
<keyword evidence="1" id="KW-0805">Transcription regulation</keyword>
<feature type="domain" description="HTH marR-type" evidence="4">
    <location>
        <begin position="1"/>
        <end position="125"/>
    </location>
</feature>
<gene>
    <name evidence="5" type="ORF">BC777_1622</name>
</gene>